<evidence type="ECO:0000313" key="2">
    <source>
        <dbReference type="Proteomes" id="UP001519288"/>
    </source>
</evidence>
<dbReference type="RefSeq" id="WP_245338920.1">
    <property type="nucleotide sequence ID" value="NZ_JAGGLD010000001.1"/>
</dbReference>
<accession>A0ABS4JFU1</accession>
<name>A0ABS4JFU1_9BACL</name>
<protein>
    <submittedName>
        <fullName evidence="1">Uncharacterized protein</fullName>
    </submittedName>
</protein>
<comment type="caution">
    <text evidence="1">The sequence shown here is derived from an EMBL/GenBank/DDBJ whole genome shotgun (WGS) entry which is preliminary data.</text>
</comment>
<keyword evidence="2" id="KW-1185">Reference proteome</keyword>
<evidence type="ECO:0000313" key="1">
    <source>
        <dbReference type="EMBL" id="MBP1999454.1"/>
    </source>
</evidence>
<proteinExistence type="predicted"/>
<reference evidence="1 2" key="1">
    <citation type="submission" date="2021-03" db="EMBL/GenBank/DDBJ databases">
        <title>Genomic Encyclopedia of Type Strains, Phase IV (KMG-IV): sequencing the most valuable type-strain genomes for metagenomic binning, comparative biology and taxonomic classification.</title>
        <authorList>
            <person name="Goeker M."/>
        </authorList>
    </citation>
    <scope>NUCLEOTIDE SEQUENCE [LARGE SCALE GENOMIC DNA]</scope>
    <source>
        <strain evidence="1 2">DSM 26806</strain>
    </source>
</reference>
<dbReference type="Proteomes" id="UP001519288">
    <property type="component" value="Unassembled WGS sequence"/>
</dbReference>
<sequence>MYATDTLLDDPDLLLKTVTRLTEERCARLAAEAKSQRPASITADSALMDRLTDVVLYDEITDPNPY</sequence>
<dbReference type="EMBL" id="JAGGLD010000001">
    <property type="protein sequence ID" value="MBP1999454.1"/>
    <property type="molecule type" value="Genomic_DNA"/>
</dbReference>
<gene>
    <name evidence="1" type="ORF">J2Z69_000473</name>
</gene>
<organism evidence="1 2">
    <name type="scientific">Paenibacillus shirakamiensis</name>
    <dbReference type="NCBI Taxonomy" id="1265935"/>
    <lineage>
        <taxon>Bacteria</taxon>
        <taxon>Bacillati</taxon>
        <taxon>Bacillota</taxon>
        <taxon>Bacilli</taxon>
        <taxon>Bacillales</taxon>
        <taxon>Paenibacillaceae</taxon>
        <taxon>Paenibacillus</taxon>
    </lineage>
</organism>